<keyword evidence="2" id="KW-1185">Reference proteome</keyword>
<accession>A0ACC0LQ99</accession>
<dbReference type="EMBL" id="CM046398">
    <property type="protein sequence ID" value="KAI8530716.1"/>
    <property type="molecule type" value="Genomic_DNA"/>
</dbReference>
<evidence type="ECO:0000313" key="1">
    <source>
        <dbReference type="EMBL" id="KAI8530716.1"/>
    </source>
</evidence>
<reference evidence="1" key="1">
    <citation type="submission" date="2022-02" db="EMBL/GenBank/DDBJ databases">
        <title>Plant Genome Project.</title>
        <authorList>
            <person name="Zhang R.-G."/>
        </authorList>
    </citation>
    <scope>NUCLEOTIDE SEQUENCE</scope>
    <source>
        <strain evidence="1">AT1</strain>
    </source>
</reference>
<dbReference type="Proteomes" id="UP001062846">
    <property type="component" value="Chromosome 11"/>
</dbReference>
<proteinExistence type="predicted"/>
<gene>
    <name evidence="1" type="ORF">RHMOL_Rhmol11G0081100</name>
</gene>
<evidence type="ECO:0000313" key="2">
    <source>
        <dbReference type="Proteomes" id="UP001062846"/>
    </source>
</evidence>
<protein>
    <submittedName>
        <fullName evidence="1">Uncharacterized protein</fullName>
    </submittedName>
</protein>
<comment type="caution">
    <text evidence="1">The sequence shown here is derived from an EMBL/GenBank/DDBJ whole genome shotgun (WGS) entry which is preliminary data.</text>
</comment>
<organism evidence="1 2">
    <name type="scientific">Rhododendron molle</name>
    <name type="common">Chinese azalea</name>
    <name type="synonym">Azalea mollis</name>
    <dbReference type="NCBI Taxonomy" id="49168"/>
    <lineage>
        <taxon>Eukaryota</taxon>
        <taxon>Viridiplantae</taxon>
        <taxon>Streptophyta</taxon>
        <taxon>Embryophyta</taxon>
        <taxon>Tracheophyta</taxon>
        <taxon>Spermatophyta</taxon>
        <taxon>Magnoliopsida</taxon>
        <taxon>eudicotyledons</taxon>
        <taxon>Gunneridae</taxon>
        <taxon>Pentapetalae</taxon>
        <taxon>asterids</taxon>
        <taxon>Ericales</taxon>
        <taxon>Ericaceae</taxon>
        <taxon>Ericoideae</taxon>
        <taxon>Rhodoreae</taxon>
        <taxon>Rhododendron</taxon>
    </lineage>
</organism>
<sequence length="129" mass="14725">MIRLFKCSYSASPSMASLSEFSDIVNQEEHEYQDLNIELGNWNIPKILVKEIYKTRLVQVAIKPLTRKGLNSSVLLSLKDSRFTIYSDSLLDLIESSLHNGPVYFNGYPDLPLCLKDKNILKALTYQLP</sequence>
<name>A0ACC0LQ99_RHOML</name>